<proteinExistence type="inferred from homology"/>
<evidence type="ECO:0000313" key="7">
    <source>
        <dbReference type="Proteomes" id="UP000007800"/>
    </source>
</evidence>
<protein>
    <submittedName>
        <fullName evidence="6">Interferon-induced guanylate-binding protein, putative</fullName>
    </submittedName>
</protein>
<evidence type="ECO:0000256" key="2">
    <source>
        <dbReference type="ARBA" id="ARBA00023134"/>
    </source>
</evidence>
<dbReference type="InterPro" id="IPR030386">
    <property type="entry name" value="G_GB1_RHD3_dom"/>
</dbReference>
<dbReference type="GeneID" id="9036891"/>
<organism evidence="7">
    <name type="scientific">Perkinsus marinus (strain ATCC 50983 / TXsc)</name>
    <dbReference type="NCBI Taxonomy" id="423536"/>
    <lineage>
        <taxon>Eukaryota</taxon>
        <taxon>Sar</taxon>
        <taxon>Alveolata</taxon>
        <taxon>Perkinsozoa</taxon>
        <taxon>Perkinsea</taxon>
        <taxon>Perkinsida</taxon>
        <taxon>Perkinsidae</taxon>
        <taxon>Perkinsus</taxon>
    </lineage>
</organism>
<keyword evidence="2" id="KW-0342">GTP-binding</keyword>
<sequence>MSVIPPDDPRAGGSRIGLVHLDCKPMARVEQVRYAAPPVGMPLYPAGPMSGPPLDFIDVPAAFSMFNSSPSSSPSLIPGPSVGPPTVRVMRTATTIPTAYRRASYITKTTSMAFKNPGKAVQLVSFDGDKLVVDPEALALLEALGHDKQISVVTVVGMLQTGKSYLLNRLVKGPNGAANASDDPQNNENKLLNKLLKFGKKKDGPGNRPPSVVFETGSDVNGCTQGIWMYICDEELHDKVVVFLDCEGLGRDKAHDSKLMAMTMLMSSVLIYNSKGGLDESAFNGLSLVCEHADQLIREFNRECGGAAAGGVLSTSFLWVLRDFALKMENEYGEAMSSSEYLESVLKTIGKKDVSRAMLECFMDVDCDTLVQPTVNEADLQKLDSISDGKLRKEFSDQVQALCGKIWNMAASRAVTINKCGGGTPFTPFALAVYIRKLTEHFSNSSTLVGFSLPSVWIQVQHEALASLIDSLGLAHGEKVDGLLAELPLATREVDGRLSAALRRVEIEYRRKAMGEECDQVYQQYLDELMQNAKAQEGRVYPLNDEKARNSAEEVAVRLTDEVMPELVLGWSAEDLDVVMSESARLLIEKLQWVLEEIMMNTRGPRGARLMVAAEKIIQISGLFVTELDKKVEGISHDEQLTRRQRDEALVGIDTLKKTALVDLTAKVAELEEELTRRDRKEEELLAQLEGKEGEIERMTDSVRDTARKRESQANKSWEGKLERLEKQVEELTREKEELEDVLVSTEERMKEAQEGKDDFESSKNNEIDTLTETLIGKTGEIARLKEELEKAGAELERAEAAVKEAELALFTTTRDMAADHDKNVAEWRARVAQLEGENGEVRARLRAEVEGREKAIRVVYEEKAAATEAAHEAMTKLREEIKELKDRVARGGGPRSKRKCLPFCR</sequence>
<evidence type="ECO:0000259" key="5">
    <source>
        <dbReference type="PROSITE" id="PS51715"/>
    </source>
</evidence>
<dbReference type="GO" id="GO:0005525">
    <property type="term" value="F:GTP binding"/>
    <property type="evidence" value="ECO:0007669"/>
    <property type="project" value="UniProtKB-KW"/>
</dbReference>
<evidence type="ECO:0000313" key="6">
    <source>
        <dbReference type="EMBL" id="EER04326.1"/>
    </source>
</evidence>
<keyword evidence="1" id="KW-0547">Nucleotide-binding</keyword>
<dbReference type="RefSeq" id="XP_002772510.1">
    <property type="nucleotide sequence ID" value="XM_002772464.1"/>
</dbReference>
<evidence type="ECO:0000256" key="1">
    <source>
        <dbReference type="ARBA" id="ARBA00022741"/>
    </source>
</evidence>
<dbReference type="PROSITE" id="PS51715">
    <property type="entry name" value="G_GB1_RHD3"/>
    <property type="match status" value="1"/>
</dbReference>
<dbReference type="InParanoid" id="C5LG71"/>
<evidence type="ECO:0000256" key="4">
    <source>
        <dbReference type="SAM" id="Coils"/>
    </source>
</evidence>
<dbReference type="EMBL" id="GG681723">
    <property type="protein sequence ID" value="EER04326.1"/>
    <property type="molecule type" value="Genomic_DNA"/>
</dbReference>
<feature type="coiled-coil region" evidence="4">
    <location>
        <begin position="661"/>
        <end position="888"/>
    </location>
</feature>
<dbReference type="GO" id="GO:0003924">
    <property type="term" value="F:GTPase activity"/>
    <property type="evidence" value="ECO:0007669"/>
    <property type="project" value="InterPro"/>
</dbReference>
<dbReference type="Proteomes" id="UP000007800">
    <property type="component" value="Unassembled WGS sequence"/>
</dbReference>
<name>C5LG71_PERM5</name>
<dbReference type="InterPro" id="IPR027417">
    <property type="entry name" value="P-loop_NTPase"/>
</dbReference>
<dbReference type="InterPro" id="IPR015894">
    <property type="entry name" value="Guanylate-bd_N"/>
</dbReference>
<dbReference type="PANTHER" id="PTHR10751">
    <property type="entry name" value="GUANYLATE BINDING PROTEIN"/>
    <property type="match status" value="1"/>
</dbReference>
<keyword evidence="7" id="KW-1185">Reference proteome</keyword>
<keyword evidence="4" id="KW-0175">Coiled coil</keyword>
<dbReference type="Pfam" id="PF02263">
    <property type="entry name" value="GBP"/>
    <property type="match status" value="1"/>
</dbReference>
<dbReference type="OMA" id="MAFTISH"/>
<comment type="similarity">
    <text evidence="3">Belongs to the TRAFAC class dynamin-like GTPase superfamily. GB1/RHD3 GTPase family.</text>
</comment>
<dbReference type="AlphaFoldDB" id="C5LG71"/>
<accession>C5LG71</accession>
<evidence type="ECO:0000256" key="3">
    <source>
        <dbReference type="PROSITE-ProRule" id="PRU01052"/>
    </source>
</evidence>
<dbReference type="OrthoDB" id="2135133at2759"/>
<dbReference type="Gene3D" id="3.40.50.300">
    <property type="entry name" value="P-loop containing nucleotide triphosphate hydrolases"/>
    <property type="match status" value="1"/>
</dbReference>
<gene>
    <name evidence="6" type="ORF">Pmar_PMAR021833</name>
</gene>
<reference evidence="6 7" key="1">
    <citation type="submission" date="2008-07" db="EMBL/GenBank/DDBJ databases">
        <authorList>
            <person name="El-Sayed N."/>
            <person name="Caler E."/>
            <person name="Inman J."/>
            <person name="Amedeo P."/>
            <person name="Hass B."/>
            <person name="Wortman J."/>
        </authorList>
    </citation>
    <scope>NUCLEOTIDE SEQUENCE [LARGE SCALE GENOMIC DNA]</scope>
    <source>
        <strain evidence="7">ATCC 50983 / TXsc</strain>
    </source>
</reference>
<feature type="domain" description="GB1/RHD3-type G" evidence="5">
    <location>
        <begin position="147"/>
        <end position="411"/>
    </location>
</feature>
<dbReference type="SUPFAM" id="SSF52540">
    <property type="entry name" value="P-loop containing nucleoside triphosphate hydrolases"/>
    <property type="match status" value="1"/>
</dbReference>